<dbReference type="InterPro" id="IPR004107">
    <property type="entry name" value="Integrase_SAM-like_N"/>
</dbReference>
<protein>
    <submittedName>
        <fullName evidence="5">Site-specific integrase</fullName>
    </submittedName>
</protein>
<dbReference type="Gene3D" id="1.10.150.130">
    <property type="match status" value="1"/>
</dbReference>
<gene>
    <name evidence="5" type="ORF">ACFSKW_39585</name>
</gene>
<dbReference type="InterPro" id="IPR044068">
    <property type="entry name" value="CB"/>
</dbReference>
<evidence type="ECO:0000256" key="1">
    <source>
        <dbReference type="ARBA" id="ARBA00023125"/>
    </source>
</evidence>
<sequence>MTTLSHRSGHAGTLATIEELTDFTDQWLVNRDLSDNTRAAYSRDVLQYLAWCRTAGMDPIAARWTHINTYARHLETVPAHPKSPKLLAKRSIARKLSALSSWYGFLHKLEVLPSNPGRRRRQAEDRPRPHRHRRLHRGRSRRHRRRRPHRPAHRAALRRCPR</sequence>
<dbReference type="RefSeq" id="WP_379578908.1">
    <property type="nucleotide sequence ID" value="NZ_JBHUFV010000061.1"/>
</dbReference>
<comment type="caution">
    <text evidence="5">The sequence shown here is derived from an EMBL/GenBank/DDBJ whole genome shotgun (WGS) entry which is preliminary data.</text>
</comment>
<feature type="compositionally biased region" description="Basic residues" evidence="3">
    <location>
        <begin position="128"/>
        <end position="162"/>
    </location>
</feature>
<evidence type="ECO:0000256" key="3">
    <source>
        <dbReference type="SAM" id="MobiDB-lite"/>
    </source>
</evidence>
<keyword evidence="6" id="KW-1185">Reference proteome</keyword>
<evidence type="ECO:0000313" key="6">
    <source>
        <dbReference type="Proteomes" id="UP001597368"/>
    </source>
</evidence>
<evidence type="ECO:0000259" key="4">
    <source>
        <dbReference type="PROSITE" id="PS51900"/>
    </source>
</evidence>
<name>A0ABW4T874_9ACTN</name>
<feature type="domain" description="Core-binding (CB)" evidence="4">
    <location>
        <begin position="18"/>
        <end position="107"/>
    </location>
</feature>
<proteinExistence type="predicted"/>
<dbReference type="PROSITE" id="PS51900">
    <property type="entry name" value="CB"/>
    <property type="match status" value="1"/>
</dbReference>
<feature type="region of interest" description="Disordered" evidence="3">
    <location>
        <begin position="114"/>
        <end position="162"/>
    </location>
</feature>
<dbReference type="InterPro" id="IPR010998">
    <property type="entry name" value="Integrase_recombinase_N"/>
</dbReference>
<dbReference type="Pfam" id="PF02899">
    <property type="entry name" value="Phage_int_SAM_1"/>
    <property type="match status" value="1"/>
</dbReference>
<evidence type="ECO:0000313" key="5">
    <source>
        <dbReference type="EMBL" id="MFD1937588.1"/>
    </source>
</evidence>
<accession>A0ABW4T874</accession>
<dbReference type="EMBL" id="JBHUFV010000061">
    <property type="protein sequence ID" value="MFD1937588.1"/>
    <property type="molecule type" value="Genomic_DNA"/>
</dbReference>
<evidence type="ECO:0000256" key="2">
    <source>
        <dbReference type="PROSITE-ProRule" id="PRU01248"/>
    </source>
</evidence>
<keyword evidence="1 2" id="KW-0238">DNA-binding</keyword>
<dbReference type="SUPFAM" id="SSF47823">
    <property type="entry name" value="lambda integrase-like, N-terminal domain"/>
    <property type="match status" value="1"/>
</dbReference>
<reference evidence="6" key="1">
    <citation type="journal article" date="2019" name="Int. J. Syst. Evol. Microbiol.">
        <title>The Global Catalogue of Microorganisms (GCM) 10K type strain sequencing project: providing services to taxonomists for standard genome sequencing and annotation.</title>
        <authorList>
            <consortium name="The Broad Institute Genomics Platform"/>
            <consortium name="The Broad Institute Genome Sequencing Center for Infectious Disease"/>
            <person name="Wu L."/>
            <person name="Ma J."/>
        </authorList>
    </citation>
    <scope>NUCLEOTIDE SEQUENCE [LARGE SCALE GENOMIC DNA]</scope>
    <source>
        <strain evidence="6">ICMP 6774ER</strain>
    </source>
</reference>
<dbReference type="Proteomes" id="UP001597368">
    <property type="component" value="Unassembled WGS sequence"/>
</dbReference>
<organism evidence="5 6">
    <name type="scientific">Nonomuraea mangrovi</name>
    <dbReference type="NCBI Taxonomy" id="2316207"/>
    <lineage>
        <taxon>Bacteria</taxon>
        <taxon>Bacillati</taxon>
        <taxon>Actinomycetota</taxon>
        <taxon>Actinomycetes</taxon>
        <taxon>Streptosporangiales</taxon>
        <taxon>Streptosporangiaceae</taxon>
        <taxon>Nonomuraea</taxon>
    </lineage>
</organism>